<dbReference type="PANTHER" id="PTHR15730:SF5">
    <property type="entry name" value="SI:CH211-210B2.2-RELATED"/>
    <property type="match status" value="1"/>
</dbReference>
<dbReference type="Gene3D" id="2.60.120.1250">
    <property type="entry name" value="Peptidase M60, enhancin-like domain 1"/>
    <property type="match status" value="1"/>
</dbReference>
<dbReference type="InterPro" id="IPR051244">
    <property type="entry name" value="TCAF"/>
</dbReference>
<gene>
    <name evidence="2" type="ORF">GCM10015535_02790</name>
</gene>
<dbReference type="Pfam" id="PF13402">
    <property type="entry name" value="Peptidase_M60"/>
    <property type="match status" value="1"/>
</dbReference>
<dbReference type="SMART" id="SM01276">
    <property type="entry name" value="M60-like"/>
    <property type="match status" value="1"/>
</dbReference>
<accession>A0ABQ2VQM9</accession>
<dbReference type="InterPro" id="IPR035423">
    <property type="entry name" value="M60-like_N"/>
</dbReference>
<evidence type="ECO:0000259" key="1">
    <source>
        <dbReference type="PROSITE" id="PS51723"/>
    </source>
</evidence>
<dbReference type="Gene3D" id="3.40.390.80">
    <property type="entry name" value="Peptidase M60, enhancin-like domain 2"/>
    <property type="match status" value="1"/>
</dbReference>
<dbReference type="EMBL" id="BMTF01000001">
    <property type="protein sequence ID" value="GGV74267.1"/>
    <property type="molecule type" value="Genomic_DNA"/>
</dbReference>
<dbReference type="InterPro" id="IPR042279">
    <property type="entry name" value="Pep_M60_3"/>
</dbReference>
<sequence>MLAPSSTVPHASALTHFRREFRMRMPTDPAGSATTSSTVSAPVGRRSVLAAAAGAGAAVALGAATGTARATTAATGPELRAGRPVELALTARPAAEAERLRLGQALRGSEFQATGLYVPAGTPLSLTVQPYDGLLPTLWIGTWDYYGEMTEPRSYPLTAGANTVTDPHGGPVYLTLTGRGERAGVLLRSGAVPMPVFTLGRTSEADYQRQLDTLTTSPYVELHAPHTTMTLTREGALLYRDEDHAALLDLVETITDSHARISGLDGSKPVHRRKAGPYHFTEVSKVPSGVGAYATHGYNGFPRAYLDRATTVEGLRTRGWGLYHELGHLHQQFAYKPGGLTEVTVNIYSLATQRTLKQPSNLLTVDPKTGLTYFQSARQKFGTAGLTYEKSFGAYEKLVPLRQLELAFGDDFWPRLHKLVREENPQSDYTETDKRYRALATCSSRVAGYDLTDFFVNTWAFPIDATGRAELAALNLPKPPVDPATLAD</sequence>
<dbReference type="InterPro" id="IPR031161">
    <property type="entry name" value="Peptidase_M60_dom"/>
</dbReference>
<name>A0ABQ2VQM9_9ACTN</name>
<dbReference type="Pfam" id="PF17291">
    <property type="entry name" value="M60-like_N"/>
    <property type="match status" value="1"/>
</dbReference>
<dbReference type="PROSITE" id="PS51318">
    <property type="entry name" value="TAT"/>
    <property type="match status" value="1"/>
</dbReference>
<evidence type="ECO:0000313" key="3">
    <source>
        <dbReference type="Proteomes" id="UP000660675"/>
    </source>
</evidence>
<proteinExistence type="predicted"/>
<keyword evidence="3" id="KW-1185">Reference proteome</keyword>
<dbReference type="InterPro" id="IPR006311">
    <property type="entry name" value="TAT_signal"/>
</dbReference>
<dbReference type="Proteomes" id="UP000660675">
    <property type="component" value="Unassembled WGS sequence"/>
</dbReference>
<dbReference type="PROSITE" id="PS51723">
    <property type="entry name" value="PEPTIDASE_M60"/>
    <property type="match status" value="1"/>
</dbReference>
<organism evidence="2 3">
    <name type="scientific">Streptomyces gelaticus</name>
    <dbReference type="NCBI Taxonomy" id="285446"/>
    <lineage>
        <taxon>Bacteria</taxon>
        <taxon>Bacillati</taxon>
        <taxon>Actinomycetota</taxon>
        <taxon>Actinomycetes</taxon>
        <taxon>Kitasatosporales</taxon>
        <taxon>Streptomycetaceae</taxon>
        <taxon>Streptomyces</taxon>
    </lineage>
</organism>
<comment type="caution">
    <text evidence="2">The sequence shown here is derived from an EMBL/GenBank/DDBJ whole genome shotgun (WGS) entry which is preliminary data.</text>
</comment>
<dbReference type="Gene3D" id="1.10.390.30">
    <property type="entry name" value="Peptidase M60, enhancin-like domain 3"/>
    <property type="match status" value="1"/>
</dbReference>
<feature type="domain" description="Peptidase M60" evidence="1">
    <location>
        <begin position="109"/>
        <end position="409"/>
    </location>
</feature>
<dbReference type="PANTHER" id="PTHR15730">
    <property type="entry name" value="EXPERIMENTAL AUTOIMMUNE PROSTATITIS ANTIGEN 2-RELATED"/>
    <property type="match status" value="1"/>
</dbReference>
<reference evidence="3" key="1">
    <citation type="journal article" date="2019" name="Int. J. Syst. Evol. Microbiol.">
        <title>The Global Catalogue of Microorganisms (GCM) 10K type strain sequencing project: providing services to taxonomists for standard genome sequencing and annotation.</title>
        <authorList>
            <consortium name="The Broad Institute Genomics Platform"/>
            <consortium name="The Broad Institute Genome Sequencing Center for Infectious Disease"/>
            <person name="Wu L."/>
            <person name="Ma J."/>
        </authorList>
    </citation>
    <scope>NUCLEOTIDE SEQUENCE [LARGE SCALE GENOMIC DNA]</scope>
    <source>
        <strain evidence="3">JCM 4376</strain>
    </source>
</reference>
<evidence type="ECO:0000313" key="2">
    <source>
        <dbReference type="EMBL" id="GGV74267.1"/>
    </source>
</evidence>
<protein>
    <recommendedName>
        <fullName evidence="1">Peptidase M60 domain-containing protein</fullName>
    </recommendedName>
</protein>